<reference evidence="1" key="1">
    <citation type="submission" date="2020-10" db="EMBL/GenBank/DDBJ databases">
        <authorList>
            <person name="Gilroy R."/>
        </authorList>
    </citation>
    <scope>NUCLEOTIDE SEQUENCE</scope>
    <source>
        <strain evidence="1">CHK199-13235</strain>
    </source>
</reference>
<dbReference type="Proteomes" id="UP000824002">
    <property type="component" value="Unassembled WGS sequence"/>
</dbReference>
<dbReference type="Gene3D" id="3.40.50.300">
    <property type="entry name" value="P-loop containing nucleotide triphosphate hydrolases"/>
    <property type="match status" value="1"/>
</dbReference>
<evidence type="ECO:0000313" key="2">
    <source>
        <dbReference type="Proteomes" id="UP000824002"/>
    </source>
</evidence>
<proteinExistence type="predicted"/>
<dbReference type="SUPFAM" id="SSF52540">
    <property type="entry name" value="P-loop containing nucleoside triphosphate hydrolases"/>
    <property type="match status" value="1"/>
</dbReference>
<sequence>MELTKRLNLITGHYGSGKTNLAVNLALEAKKQGKSTAIVDLDIVNPYFRTADFAGMLEEQGVRVIVPMYANTNLDIPALTGAVDSVINSGEFDCVILDVGGDDAGAIALGRYAPAIAAEAYDLFYVVNQYRYLTATAEDALEVLRDIAAVSRLSPTGVLNNSNLGEETALETVLDSVPFAQEVARLAGVPLRATAYDRRLGGAGVPDGFPVDIYVKKIWEP</sequence>
<gene>
    <name evidence="1" type="ORF">IAB51_07995</name>
</gene>
<accession>A0A9D1FMV2</accession>
<reference evidence="1" key="2">
    <citation type="journal article" date="2021" name="PeerJ">
        <title>Extensive microbial diversity within the chicken gut microbiome revealed by metagenomics and culture.</title>
        <authorList>
            <person name="Gilroy R."/>
            <person name="Ravi A."/>
            <person name="Getino M."/>
            <person name="Pursley I."/>
            <person name="Horton D.L."/>
            <person name="Alikhan N.F."/>
            <person name="Baker D."/>
            <person name="Gharbi K."/>
            <person name="Hall N."/>
            <person name="Watson M."/>
            <person name="Adriaenssens E.M."/>
            <person name="Foster-Nyarko E."/>
            <person name="Jarju S."/>
            <person name="Secka A."/>
            <person name="Antonio M."/>
            <person name="Oren A."/>
            <person name="Chaudhuri R.R."/>
            <person name="La Ragione R."/>
            <person name="Hildebrand F."/>
            <person name="Pallen M.J."/>
        </authorList>
    </citation>
    <scope>NUCLEOTIDE SEQUENCE</scope>
    <source>
        <strain evidence="1">CHK199-13235</strain>
    </source>
</reference>
<dbReference type="AlphaFoldDB" id="A0A9D1FMV2"/>
<organism evidence="1 2">
    <name type="scientific">Candidatus Merdivicinus excrementipullorum</name>
    <dbReference type="NCBI Taxonomy" id="2840867"/>
    <lineage>
        <taxon>Bacteria</taxon>
        <taxon>Bacillati</taxon>
        <taxon>Bacillota</taxon>
        <taxon>Clostridia</taxon>
        <taxon>Eubacteriales</taxon>
        <taxon>Oscillospiraceae</taxon>
        <taxon>Oscillospiraceae incertae sedis</taxon>
        <taxon>Candidatus Merdivicinus</taxon>
    </lineage>
</organism>
<comment type="caution">
    <text evidence="1">The sequence shown here is derived from an EMBL/GenBank/DDBJ whole genome shotgun (WGS) entry which is preliminary data.</text>
</comment>
<dbReference type="InterPro" id="IPR027417">
    <property type="entry name" value="P-loop_NTPase"/>
</dbReference>
<dbReference type="EMBL" id="DVJP01000051">
    <property type="protein sequence ID" value="HIS76736.1"/>
    <property type="molecule type" value="Genomic_DNA"/>
</dbReference>
<name>A0A9D1FMV2_9FIRM</name>
<evidence type="ECO:0000313" key="1">
    <source>
        <dbReference type="EMBL" id="HIS76736.1"/>
    </source>
</evidence>
<protein>
    <submittedName>
        <fullName evidence="1">Cobalamin biosynthesis protein CobQ</fullName>
    </submittedName>
</protein>